<sequence length="619" mass="71656">MNNSFQLNDMRAGSFLVLPDQTHWEHHGSNSMDLGMHVDKFKTISFFAPSADVTLEEFLVHHQTSLRRRNENVAEGTEEARRYFNRVYTELYITKGLREEVHTPHEGTQLEKTSTHNKLHNTEVKILDIFKVLPDQHRPIRVVLTNGVAGAGKSFLVQKFTLNWADGLENQDISAVVPVSFREMNLIRDEQHSLLTLIQLFHPTLHRIPVEQLRLSLDFNNINVLIINLIQGRLLPSALVWITSRPAAANQIPPSCVDRLTEVRGFNDAQKEEYFRRRFVDEELSSRIISHIKGSMSLYIMCEVPVFCWITAVVLGNMLTTEQRRELPTTLTDMYSHFLIVQTKRKKNKYQKEHETTPQAQTKADREVLLKLGRLGFEHLEKGNIMFYQEDLLQCGLDVTEASVYSGVCTEIFRRACEIFQKPVYSFVHLSVQEFLAAVYMFHCYSNRKVKVIEDFLMCDMKHSSLDEFLRRVMEKSLQSRTGHLDLFVRFLHGLTVESNQRLVGSLLGQTENNPGTIQRAINNLKMISSKKVSPDRSINIYHCLMEMKDLLVYQEIQEFLISENKSNKKLSEIHCSALAYTLQMSEEALEKLDLNQYNTSDEGKRRLIPAVRNCRKFM</sequence>
<keyword evidence="3" id="KW-0433">Leucine-rich repeat</keyword>
<dbReference type="Pfam" id="PF05729">
    <property type="entry name" value="NACHT"/>
    <property type="match status" value="2"/>
</dbReference>
<proteinExistence type="predicted"/>
<reference evidence="8 9" key="2">
    <citation type="submission" date="2017-04" db="EMBL/GenBank/DDBJ databases">
        <title>CpG methylation of centromeres and impact of large insertions on vertebrate speciation.</title>
        <authorList>
            <person name="Ichikawa K."/>
            <person name="Yoshimura J."/>
            <person name="Morishita S."/>
        </authorList>
    </citation>
    <scope>NUCLEOTIDE SEQUENCE</scope>
    <source>
        <strain evidence="8 9">HSOK</strain>
    </source>
</reference>
<evidence type="ECO:0000256" key="4">
    <source>
        <dbReference type="ARBA" id="ARBA00022737"/>
    </source>
</evidence>
<dbReference type="AlphaFoldDB" id="A0A3P9J0K8"/>
<keyword evidence="4" id="KW-0677">Repeat</keyword>
<evidence type="ECO:0000313" key="9">
    <source>
        <dbReference type="Proteomes" id="UP000265200"/>
    </source>
</evidence>
<dbReference type="InterPro" id="IPR041075">
    <property type="entry name" value="NOD1/2_WH"/>
</dbReference>
<dbReference type="GO" id="GO:0005737">
    <property type="term" value="C:cytoplasm"/>
    <property type="evidence" value="ECO:0007669"/>
    <property type="project" value="UniProtKB-SubCell"/>
</dbReference>
<dbReference type="InterPro" id="IPR032675">
    <property type="entry name" value="LRR_dom_sf"/>
</dbReference>
<keyword evidence="5" id="KW-0547">Nucleotide-binding</keyword>
<feature type="domain" description="FISNA" evidence="7">
    <location>
        <begin position="61"/>
        <end position="131"/>
    </location>
</feature>
<evidence type="ECO:0000256" key="6">
    <source>
        <dbReference type="ARBA" id="ARBA00022840"/>
    </source>
</evidence>
<reference key="1">
    <citation type="journal article" date="2007" name="Nature">
        <title>The medaka draft genome and insights into vertebrate genome evolution.</title>
        <authorList>
            <person name="Kasahara M."/>
            <person name="Naruse K."/>
            <person name="Sasaki S."/>
            <person name="Nakatani Y."/>
            <person name="Qu W."/>
            <person name="Ahsan B."/>
            <person name="Yamada T."/>
            <person name="Nagayasu Y."/>
            <person name="Doi K."/>
            <person name="Kasai Y."/>
            <person name="Jindo T."/>
            <person name="Kobayashi D."/>
            <person name="Shimada A."/>
            <person name="Toyoda A."/>
            <person name="Kuroki Y."/>
            <person name="Fujiyama A."/>
            <person name="Sasaki T."/>
            <person name="Shimizu A."/>
            <person name="Asakawa S."/>
            <person name="Shimizu N."/>
            <person name="Hashimoto S."/>
            <person name="Yang J."/>
            <person name="Lee Y."/>
            <person name="Matsushima K."/>
            <person name="Sugano S."/>
            <person name="Sakaizumi M."/>
            <person name="Narita T."/>
            <person name="Ohishi K."/>
            <person name="Haga S."/>
            <person name="Ohta F."/>
            <person name="Nomoto H."/>
            <person name="Nogata K."/>
            <person name="Morishita T."/>
            <person name="Endo T."/>
            <person name="Shin-I T."/>
            <person name="Takeda H."/>
            <person name="Morishita S."/>
            <person name="Kohara Y."/>
        </authorList>
    </citation>
    <scope>NUCLEOTIDE SEQUENCE [LARGE SCALE GENOMIC DNA]</scope>
    <source>
        <strain>Hd-rR</strain>
    </source>
</reference>
<evidence type="ECO:0000256" key="1">
    <source>
        <dbReference type="ARBA" id="ARBA00004496"/>
    </source>
</evidence>
<dbReference type="Pfam" id="PF17779">
    <property type="entry name" value="WHD_NOD2"/>
    <property type="match status" value="1"/>
</dbReference>
<reference evidence="8" key="4">
    <citation type="submission" date="2025-09" db="UniProtKB">
        <authorList>
            <consortium name="Ensembl"/>
        </authorList>
    </citation>
    <scope>IDENTIFICATION</scope>
    <source>
        <strain evidence="8">HSOK</strain>
    </source>
</reference>
<dbReference type="Pfam" id="PF17776">
    <property type="entry name" value="NLRC4_HD2"/>
    <property type="match status" value="1"/>
</dbReference>
<dbReference type="GO" id="GO:0005524">
    <property type="term" value="F:ATP binding"/>
    <property type="evidence" value="ECO:0007669"/>
    <property type="project" value="UniProtKB-KW"/>
</dbReference>
<keyword evidence="6" id="KW-0067">ATP-binding</keyword>
<dbReference type="InterPro" id="IPR027417">
    <property type="entry name" value="P-loop_NTPase"/>
</dbReference>
<keyword evidence="2" id="KW-0963">Cytoplasm</keyword>
<organism evidence="8 9">
    <name type="scientific">Oryzias latipes</name>
    <name type="common">Japanese rice fish</name>
    <name type="synonym">Japanese killifish</name>
    <dbReference type="NCBI Taxonomy" id="8090"/>
    <lineage>
        <taxon>Eukaryota</taxon>
        <taxon>Metazoa</taxon>
        <taxon>Chordata</taxon>
        <taxon>Craniata</taxon>
        <taxon>Vertebrata</taxon>
        <taxon>Euteleostomi</taxon>
        <taxon>Actinopterygii</taxon>
        <taxon>Neopterygii</taxon>
        <taxon>Teleostei</taxon>
        <taxon>Neoteleostei</taxon>
        <taxon>Acanthomorphata</taxon>
        <taxon>Ovalentaria</taxon>
        <taxon>Atherinomorphae</taxon>
        <taxon>Beloniformes</taxon>
        <taxon>Adrianichthyidae</taxon>
        <taxon>Oryziinae</taxon>
        <taxon>Oryzias</taxon>
    </lineage>
</organism>
<evidence type="ECO:0000256" key="5">
    <source>
        <dbReference type="ARBA" id="ARBA00022741"/>
    </source>
</evidence>
<comment type="subcellular location">
    <subcellularLocation>
        <location evidence="1">Cytoplasm</location>
    </subcellularLocation>
</comment>
<dbReference type="InterPro" id="IPR051261">
    <property type="entry name" value="NLR"/>
</dbReference>
<name>A0A3P9J0K8_ORYLA</name>
<dbReference type="PANTHER" id="PTHR24106">
    <property type="entry name" value="NACHT, LRR AND CARD DOMAINS-CONTAINING"/>
    <property type="match status" value="1"/>
</dbReference>
<dbReference type="Gene3D" id="3.40.50.300">
    <property type="entry name" value="P-loop containing nucleotide triphosphate hydrolases"/>
    <property type="match status" value="1"/>
</dbReference>
<accession>A0A3P9J0K8</accession>
<dbReference type="Pfam" id="PF14484">
    <property type="entry name" value="FISNA"/>
    <property type="match status" value="1"/>
</dbReference>
<evidence type="ECO:0000259" key="7">
    <source>
        <dbReference type="SMART" id="SM01288"/>
    </source>
</evidence>
<dbReference type="SMART" id="SM01288">
    <property type="entry name" value="FISNA"/>
    <property type="match status" value="1"/>
</dbReference>
<dbReference type="InterPro" id="IPR041267">
    <property type="entry name" value="NLRP_HD2"/>
</dbReference>
<protein>
    <recommendedName>
        <fullName evidence="7">FISNA domain-containing protein</fullName>
    </recommendedName>
</protein>
<evidence type="ECO:0000313" key="8">
    <source>
        <dbReference type="Ensembl" id="ENSORLP00015025759.1"/>
    </source>
</evidence>
<dbReference type="Proteomes" id="UP000265200">
    <property type="component" value="Chromosome 2"/>
</dbReference>
<dbReference type="SUPFAM" id="SSF52047">
    <property type="entry name" value="RNI-like"/>
    <property type="match status" value="1"/>
</dbReference>
<reference evidence="8" key="3">
    <citation type="submission" date="2025-08" db="UniProtKB">
        <authorList>
            <consortium name="Ensembl"/>
        </authorList>
    </citation>
    <scope>IDENTIFICATION</scope>
    <source>
        <strain evidence="8">HSOK</strain>
    </source>
</reference>
<evidence type="ECO:0000256" key="2">
    <source>
        <dbReference type="ARBA" id="ARBA00022490"/>
    </source>
</evidence>
<dbReference type="InterPro" id="IPR007111">
    <property type="entry name" value="NACHT_NTPase"/>
</dbReference>
<evidence type="ECO:0000256" key="3">
    <source>
        <dbReference type="ARBA" id="ARBA00022614"/>
    </source>
</evidence>
<dbReference type="Ensembl" id="ENSORLT00015004573.1">
    <property type="protein sequence ID" value="ENSORLP00015025759.1"/>
    <property type="gene ID" value="ENSORLG00015007059.1"/>
</dbReference>
<dbReference type="Gene3D" id="3.80.10.10">
    <property type="entry name" value="Ribonuclease Inhibitor"/>
    <property type="match status" value="1"/>
</dbReference>
<dbReference type="InterPro" id="IPR029495">
    <property type="entry name" value="NACHT-assoc"/>
</dbReference>